<organism evidence="1 2">
    <name type="scientific">Citrus x changshan-huyou</name>
    <dbReference type="NCBI Taxonomy" id="2935761"/>
    <lineage>
        <taxon>Eukaryota</taxon>
        <taxon>Viridiplantae</taxon>
        <taxon>Streptophyta</taxon>
        <taxon>Embryophyta</taxon>
        <taxon>Tracheophyta</taxon>
        <taxon>Spermatophyta</taxon>
        <taxon>Magnoliopsida</taxon>
        <taxon>eudicotyledons</taxon>
        <taxon>Gunneridae</taxon>
        <taxon>Pentapetalae</taxon>
        <taxon>rosids</taxon>
        <taxon>malvids</taxon>
        <taxon>Sapindales</taxon>
        <taxon>Rutaceae</taxon>
        <taxon>Aurantioideae</taxon>
        <taxon>Citrus</taxon>
    </lineage>
</organism>
<comment type="caution">
    <text evidence="1">The sequence shown here is derived from an EMBL/GenBank/DDBJ whole genome shotgun (WGS) entry which is preliminary data.</text>
</comment>
<evidence type="ECO:0000313" key="1">
    <source>
        <dbReference type="EMBL" id="KAK9187577.1"/>
    </source>
</evidence>
<protein>
    <submittedName>
        <fullName evidence="1">Uncharacterized protein</fullName>
    </submittedName>
</protein>
<name>A0AAP0QDL8_9ROSI</name>
<dbReference type="AlphaFoldDB" id="A0AAP0QDL8"/>
<proteinExistence type="predicted"/>
<gene>
    <name evidence="1" type="ORF">WN944_018975</name>
</gene>
<accession>A0AAP0QDL8</accession>
<evidence type="ECO:0000313" key="2">
    <source>
        <dbReference type="Proteomes" id="UP001428341"/>
    </source>
</evidence>
<dbReference type="Proteomes" id="UP001428341">
    <property type="component" value="Unassembled WGS sequence"/>
</dbReference>
<reference evidence="1 2" key="1">
    <citation type="submission" date="2024-05" db="EMBL/GenBank/DDBJ databases">
        <title>Haplotype-resolved chromosome-level genome assembly of Huyou (Citrus changshanensis).</title>
        <authorList>
            <person name="Miao C."/>
            <person name="Chen W."/>
            <person name="Wu Y."/>
            <person name="Wang L."/>
            <person name="Zhao S."/>
            <person name="Grierson D."/>
            <person name="Xu C."/>
            <person name="Chen K."/>
        </authorList>
    </citation>
    <scope>NUCLEOTIDE SEQUENCE [LARGE SCALE GENOMIC DNA]</scope>
    <source>
        <strain evidence="1">01-14</strain>
        <tissue evidence="1">Leaf</tissue>
    </source>
</reference>
<dbReference type="EMBL" id="JBCGBO010000007">
    <property type="protein sequence ID" value="KAK9187577.1"/>
    <property type="molecule type" value="Genomic_DNA"/>
</dbReference>
<sequence length="73" mass="7930">MDPKNVLCKAEAALNSYTTARASPIPELLAPPIKKDVSWIPPDNYRYKLNADAAIDVFNGITGLGAIIRNFQG</sequence>
<keyword evidence="2" id="KW-1185">Reference proteome</keyword>